<dbReference type="SUPFAM" id="SSF48726">
    <property type="entry name" value="Immunoglobulin"/>
    <property type="match status" value="1"/>
</dbReference>
<proteinExistence type="predicted"/>
<evidence type="ECO:0000256" key="1">
    <source>
        <dbReference type="ARBA" id="ARBA00004236"/>
    </source>
</evidence>
<dbReference type="GO" id="GO:0002250">
    <property type="term" value="P:adaptive immune response"/>
    <property type="evidence" value="ECO:0007669"/>
    <property type="project" value="UniProtKB-KW"/>
</dbReference>
<dbReference type="Proteomes" id="UP000234681">
    <property type="component" value="Chromosome 15"/>
</dbReference>
<keyword evidence="9" id="KW-1279">T cell receptor</keyword>
<evidence type="ECO:0000256" key="5">
    <source>
        <dbReference type="ARBA" id="ARBA00023136"/>
    </source>
</evidence>
<name>A6KGM1_RAT</name>
<dbReference type="PANTHER" id="PTHR19339:SF10">
    <property type="entry name" value="IG-LIKE DOMAIN-CONTAINING PROTEIN-RELATED"/>
    <property type="match status" value="1"/>
</dbReference>
<keyword evidence="9" id="KW-0391">Immunity</keyword>
<evidence type="ECO:0000259" key="10">
    <source>
        <dbReference type="PROSITE" id="PS50835"/>
    </source>
</evidence>
<dbReference type="PANTHER" id="PTHR19339">
    <property type="entry name" value="T CELL RECEPTOR ALPHA VARIABLE 39"/>
    <property type="match status" value="1"/>
</dbReference>
<sequence length="106" mass="12167">MILWLRLDWLRGEKTVQQNPLFLGTWEGRNSTIFCNYSSSATDRLLWYRQVVGESLEFLFALLSNGAVKRDRRLTASLDQKARISTLHFSGLQHSHSAIYFCAVGT</sequence>
<keyword evidence="4" id="KW-1064">Adaptive immunity</keyword>
<dbReference type="EMBL" id="CH474049">
    <property type="protein sequence ID" value="EDM14100.1"/>
    <property type="molecule type" value="Genomic_DNA"/>
</dbReference>
<dbReference type="Gene3D" id="2.60.40.10">
    <property type="entry name" value="Immunoglobulins"/>
    <property type="match status" value="1"/>
</dbReference>
<evidence type="ECO:0000256" key="3">
    <source>
        <dbReference type="ARBA" id="ARBA00022729"/>
    </source>
</evidence>
<feature type="domain" description="Ig-like" evidence="10">
    <location>
        <begin position="27"/>
        <end position="106"/>
    </location>
</feature>
<keyword evidence="2" id="KW-1003">Cell membrane</keyword>
<dbReference type="Pfam" id="PF07686">
    <property type="entry name" value="V-set"/>
    <property type="match status" value="1"/>
</dbReference>
<dbReference type="GO" id="GO:0042101">
    <property type="term" value="C:T cell receptor complex"/>
    <property type="evidence" value="ECO:0007669"/>
    <property type="project" value="UniProtKB-KW"/>
</dbReference>
<dbReference type="InterPro" id="IPR051896">
    <property type="entry name" value="TCR_alpha_variable"/>
</dbReference>
<evidence type="ECO:0000256" key="2">
    <source>
        <dbReference type="ARBA" id="ARBA00022475"/>
    </source>
</evidence>
<dbReference type="AlphaFoldDB" id="A6KGM1"/>
<keyword evidence="6" id="KW-1015">Disulfide bond</keyword>
<evidence type="ECO:0000256" key="4">
    <source>
        <dbReference type="ARBA" id="ARBA00023130"/>
    </source>
</evidence>
<comment type="subcellular location">
    <subcellularLocation>
        <location evidence="1">Cell membrane</location>
    </subcellularLocation>
</comment>
<organism evidence="11 12">
    <name type="scientific">Rattus norvegicus</name>
    <name type="common">Rat</name>
    <dbReference type="NCBI Taxonomy" id="10116"/>
    <lineage>
        <taxon>Eukaryota</taxon>
        <taxon>Metazoa</taxon>
        <taxon>Chordata</taxon>
        <taxon>Craniata</taxon>
        <taxon>Vertebrata</taxon>
        <taxon>Euteleostomi</taxon>
        <taxon>Mammalia</taxon>
        <taxon>Eutheria</taxon>
        <taxon>Euarchontoglires</taxon>
        <taxon>Glires</taxon>
        <taxon>Rodentia</taxon>
        <taxon>Myomorpha</taxon>
        <taxon>Muroidea</taxon>
        <taxon>Muridae</taxon>
        <taxon>Murinae</taxon>
        <taxon>Rattus</taxon>
    </lineage>
</organism>
<evidence type="ECO:0000256" key="6">
    <source>
        <dbReference type="ARBA" id="ARBA00023157"/>
    </source>
</evidence>
<keyword evidence="7" id="KW-0325">Glycoprotein</keyword>
<dbReference type="SMART" id="SM00406">
    <property type="entry name" value="IGv"/>
    <property type="match status" value="1"/>
</dbReference>
<evidence type="ECO:0000313" key="11">
    <source>
        <dbReference type="EMBL" id="EDM14100.1"/>
    </source>
</evidence>
<dbReference type="PROSITE" id="PS50835">
    <property type="entry name" value="IG_LIKE"/>
    <property type="match status" value="1"/>
</dbReference>
<comment type="subunit">
    <text evidence="8">Alpha-beta TR is a heterodimer composed of an alpha and beta chain; disulfide-linked. The alpha-beta TR is associated with the transmembrane signaling CD3 coreceptor proteins to form the TR-CD3 (TcR or TCR). The assembly of alpha-beta TR heterodimers with CD3 occurs in the endoplasmic reticulum where a single alpha-beta TR heterodimer associates with one CD3D-CD3E heterodimer, one CD3G-CD3E heterodimer and one CD247 homodimer forming a stable octameric structure. CD3D-CD3E and CD3G-CD3E heterodimers preferentially associate with TR alpha and TR beta chains, respectively. The association of the CD247 homodimer is the last step of TcR assembly in the endoplasmic reticulum and is required for transport to the cell surface.</text>
</comment>
<dbReference type="InterPro" id="IPR036179">
    <property type="entry name" value="Ig-like_dom_sf"/>
</dbReference>
<dbReference type="InterPro" id="IPR013783">
    <property type="entry name" value="Ig-like_fold"/>
</dbReference>
<evidence type="ECO:0000313" key="12">
    <source>
        <dbReference type="Proteomes" id="UP000234681"/>
    </source>
</evidence>
<dbReference type="InterPro" id="IPR007110">
    <property type="entry name" value="Ig-like_dom"/>
</dbReference>
<gene>
    <name evidence="11" type="ORF">rCG_23487</name>
</gene>
<accession>A6KGM1</accession>
<protein>
    <submittedName>
        <fullName evidence="11">RCG23487</fullName>
    </submittedName>
</protein>
<evidence type="ECO:0000256" key="7">
    <source>
        <dbReference type="ARBA" id="ARBA00023180"/>
    </source>
</evidence>
<keyword evidence="5" id="KW-0472">Membrane</keyword>
<evidence type="ECO:0000256" key="9">
    <source>
        <dbReference type="ARBA" id="ARBA00043266"/>
    </source>
</evidence>
<keyword evidence="3" id="KW-0732">Signal</keyword>
<dbReference type="InterPro" id="IPR013106">
    <property type="entry name" value="Ig_V-set"/>
</dbReference>
<evidence type="ECO:0000256" key="8">
    <source>
        <dbReference type="ARBA" id="ARBA00038651"/>
    </source>
</evidence>
<feature type="non-terminal residue" evidence="11">
    <location>
        <position position="106"/>
    </location>
</feature>
<reference evidence="11 12" key="1">
    <citation type="submission" date="2005-07" db="EMBL/GenBank/DDBJ databases">
        <authorList>
            <person name="Mural R.J."/>
            <person name="Li P.W."/>
            <person name="Adams M.D."/>
            <person name="Amanatides P.G."/>
            <person name="Baden-Tillson H."/>
            <person name="Barnstead M."/>
            <person name="Chin S.H."/>
            <person name="Dew I."/>
            <person name="Evans C.A."/>
            <person name="Ferriera S."/>
            <person name="Flanigan M."/>
            <person name="Fosler C."/>
            <person name="Glodek A."/>
            <person name="Gu Z."/>
            <person name="Holt R.A."/>
            <person name="Jennings D."/>
            <person name="Kraft C.L."/>
            <person name="Lu F."/>
            <person name="Nguyen T."/>
            <person name="Nusskern D.R."/>
            <person name="Pfannkoch C.M."/>
            <person name="Sitter C."/>
            <person name="Sutton G.G."/>
            <person name="Venter J.C."/>
            <person name="Wang Z."/>
            <person name="Woodage T."/>
            <person name="Zheng X.H."/>
            <person name="Zhong F."/>
        </authorList>
    </citation>
    <scope>NUCLEOTIDE SEQUENCE [LARGE SCALE GENOMIC DNA]</scope>
    <source>
        <strain>BN</strain>
        <strain evidence="12">Sprague-Dawley</strain>
    </source>
</reference>